<dbReference type="STRING" id="1385517.N800_12380"/>
<evidence type="ECO:0000256" key="5">
    <source>
        <dbReference type="ARBA" id="ARBA00022617"/>
    </source>
</evidence>
<keyword evidence="15" id="KW-1185">Reference proteome</keyword>
<feature type="transmembrane region" description="Helical" evidence="13">
    <location>
        <begin position="29"/>
        <end position="50"/>
    </location>
</feature>
<comment type="similarity">
    <text evidence="3">Belongs to the cytochrome b560 family.</text>
</comment>
<reference evidence="14 15" key="1">
    <citation type="submission" date="2013-08" db="EMBL/GenBank/DDBJ databases">
        <title>Genome sequencing of Lysobacter.</title>
        <authorList>
            <person name="Zhang S."/>
            <person name="Wang G."/>
        </authorList>
    </citation>
    <scope>NUCLEOTIDE SEQUENCE [LARGE SCALE GENOMIC DNA]</scope>
    <source>
        <strain evidence="14 15">GH1-9</strain>
    </source>
</reference>
<dbReference type="PIRSF" id="PIRSF000178">
    <property type="entry name" value="SDH_cyt_b560"/>
    <property type="match status" value="1"/>
</dbReference>
<dbReference type="PANTHER" id="PTHR10978:SF5">
    <property type="entry name" value="SUCCINATE DEHYDROGENASE CYTOCHROME B560 SUBUNIT, MITOCHONDRIAL"/>
    <property type="match status" value="1"/>
</dbReference>
<keyword evidence="8 13" id="KW-1133">Transmembrane helix</keyword>
<evidence type="ECO:0000256" key="11">
    <source>
        <dbReference type="ARBA" id="ARBA00025912"/>
    </source>
</evidence>
<dbReference type="AlphaFoldDB" id="A0A0A0F031"/>
<dbReference type="RefSeq" id="WP_036134643.1">
    <property type="nucleotide sequence ID" value="NZ_AVPU01000003.1"/>
</dbReference>
<evidence type="ECO:0000256" key="9">
    <source>
        <dbReference type="ARBA" id="ARBA00023004"/>
    </source>
</evidence>
<dbReference type="InterPro" id="IPR034804">
    <property type="entry name" value="SQR/QFR_C/D"/>
</dbReference>
<sequence>MADNPRVRERPLSPHLQVYSWQVQMVTSIIHRATGVILAIGSLIVLWALLKLAAGPEQWAEVAACATSPLGFLVLFGWSWALAYHLINGIRHLLQDAGYGFKIEAFVRSSWISIFGSLVVTALIWVVAMMQRGGA</sequence>
<dbReference type="InterPro" id="IPR014314">
    <property type="entry name" value="Succ_DH_cytb556"/>
</dbReference>
<evidence type="ECO:0000256" key="1">
    <source>
        <dbReference type="ARBA" id="ARBA00004050"/>
    </source>
</evidence>
<dbReference type="InterPro" id="IPR000701">
    <property type="entry name" value="SuccDH_FuR_B_TM-su"/>
</dbReference>
<evidence type="ECO:0000256" key="10">
    <source>
        <dbReference type="ARBA" id="ARBA00023136"/>
    </source>
</evidence>
<gene>
    <name evidence="14" type="ORF">N800_12380</name>
</gene>
<keyword evidence="6 13" id="KW-0812">Transmembrane</keyword>
<keyword evidence="10 13" id="KW-0472">Membrane</keyword>
<comment type="caution">
    <text evidence="14">The sequence shown here is derived from an EMBL/GenBank/DDBJ whole genome shotgun (WGS) entry which is preliminary data.</text>
</comment>
<dbReference type="Proteomes" id="UP000029998">
    <property type="component" value="Unassembled WGS sequence"/>
</dbReference>
<evidence type="ECO:0000256" key="2">
    <source>
        <dbReference type="ARBA" id="ARBA00004141"/>
    </source>
</evidence>
<dbReference type="Gene3D" id="1.20.1300.10">
    <property type="entry name" value="Fumarate reductase/succinate dehydrogenase, transmembrane subunit"/>
    <property type="match status" value="1"/>
</dbReference>
<dbReference type="EMBL" id="AVPU01000003">
    <property type="protein sequence ID" value="KGM55885.1"/>
    <property type="molecule type" value="Genomic_DNA"/>
</dbReference>
<dbReference type="GO" id="GO:0006099">
    <property type="term" value="P:tricarboxylic acid cycle"/>
    <property type="evidence" value="ECO:0007669"/>
    <property type="project" value="InterPro"/>
</dbReference>
<name>A0A0A0F031_9GAMM</name>
<evidence type="ECO:0000256" key="8">
    <source>
        <dbReference type="ARBA" id="ARBA00022989"/>
    </source>
</evidence>
<organism evidence="14 15">
    <name type="scientific">Lysobacter daejeonensis GH1-9</name>
    <dbReference type="NCBI Taxonomy" id="1385517"/>
    <lineage>
        <taxon>Bacteria</taxon>
        <taxon>Pseudomonadati</taxon>
        <taxon>Pseudomonadota</taxon>
        <taxon>Gammaproteobacteria</taxon>
        <taxon>Lysobacterales</taxon>
        <taxon>Lysobacteraceae</taxon>
        <taxon>Aerolutibacter</taxon>
    </lineage>
</organism>
<keyword evidence="5 12" id="KW-0349">Heme</keyword>
<evidence type="ECO:0000256" key="12">
    <source>
        <dbReference type="PIRSR" id="PIRSR000178-1"/>
    </source>
</evidence>
<dbReference type="CDD" id="cd03499">
    <property type="entry name" value="SQR_TypeC_SdhC"/>
    <property type="match status" value="1"/>
</dbReference>
<evidence type="ECO:0000313" key="15">
    <source>
        <dbReference type="Proteomes" id="UP000029998"/>
    </source>
</evidence>
<comment type="subcellular location">
    <subcellularLocation>
        <location evidence="2">Membrane</location>
        <topology evidence="2">Multi-pass membrane protein</topology>
    </subcellularLocation>
</comment>
<evidence type="ECO:0000313" key="14">
    <source>
        <dbReference type="EMBL" id="KGM55885.1"/>
    </source>
</evidence>
<protein>
    <recommendedName>
        <fullName evidence="4">Succinate dehydrogenase cytochrome b556 subunit</fullName>
    </recommendedName>
</protein>
<comment type="function">
    <text evidence="1">Membrane-anchoring subunit of succinate dehydrogenase (SDH).</text>
</comment>
<dbReference type="PANTHER" id="PTHR10978">
    <property type="entry name" value="SUCCINATE DEHYDROGENASE CYTOCHROME B560 SUBUNIT"/>
    <property type="match status" value="1"/>
</dbReference>
<dbReference type="GO" id="GO:0046872">
    <property type="term" value="F:metal ion binding"/>
    <property type="evidence" value="ECO:0007669"/>
    <property type="project" value="UniProtKB-KW"/>
</dbReference>
<dbReference type="Pfam" id="PF01127">
    <property type="entry name" value="Sdh_cyt"/>
    <property type="match status" value="1"/>
</dbReference>
<dbReference type="SUPFAM" id="SSF81343">
    <property type="entry name" value="Fumarate reductase respiratory complex transmembrane subunits"/>
    <property type="match status" value="1"/>
</dbReference>
<evidence type="ECO:0000256" key="7">
    <source>
        <dbReference type="ARBA" id="ARBA00022723"/>
    </source>
</evidence>
<dbReference type="GO" id="GO:0016020">
    <property type="term" value="C:membrane"/>
    <property type="evidence" value="ECO:0007669"/>
    <property type="project" value="UniProtKB-SubCell"/>
</dbReference>
<keyword evidence="9 12" id="KW-0408">Iron</keyword>
<feature type="transmembrane region" description="Helical" evidence="13">
    <location>
        <begin position="62"/>
        <end position="87"/>
    </location>
</feature>
<evidence type="ECO:0000256" key="4">
    <source>
        <dbReference type="ARBA" id="ARBA00020076"/>
    </source>
</evidence>
<feature type="binding site" description="axial binding residue" evidence="12">
    <location>
        <position position="85"/>
    </location>
    <ligand>
        <name>heme</name>
        <dbReference type="ChEBI" id="CHEBI:30413"/>
        <note>ligand shared with second transmembrane subunit</note>
    </ligand>
    <ligandPart>
        <name>Fe</name>
        <dbReference type="ChEBI" id="CHEBI:18248"/>
    </ligandPart>
</feature>
<comment type="subunit">
    <text evidence="11">Part of an enzyme complex containing four subunits: a flavoprotein, an iron-sulfur protein, plus two membrane-anchoring proteins, SdhC and SdhD. The complex can form homotrimers.</text>
</comment>
<evidence type="ECO:0000256" key="6">
    <source>
        <dbReference type="ARBA" id="ARBA00022692"/>
    </source>
</evidence>
<dbReference type="GO" id="GO:0009055">
    <property type="term" value="F:electron transfer activity"/>
    <property type="evidence" value="ECO:0007669"/>
    <property type="project" value="InterPro"/>
</dbReference>
<proteinExistence type="inferred from homology"/>
<dbReference type="eggNOG" id="COG2009">
    <property type="taxonomic scope" value="Bacteria"/>
</dbReference>
<evidence type="ECO:0000256" key="13">
    <source>
        <dbReference type="SAM" id="Phobius"/>
    </source>
</evidence>
<dbReference type="NCBIfam" id="TIGR02970">
    <property type="entry name" value="succ_dehyd_cytB"/>
    <property type="match status" value="1"/>
</dbReference>
<dbReference type="PROSITE" id="PS01000">
    <property type="entry name" value="SDH_CYT_1"/>
    <property type="match status" value="1"/>
</dbReference>
<comment type="cofactor">
    <cofactor evidence="12">
        <name>heme</name>
        <dbReference type="ChEBI" id="CHEBI:30413"/>
    </cofactor>
    <text evidence="12">The heme is bound between the two transmembrane subunits.</text>
</comment>
<keyword evidence="7 12" id="KW-0479">Metal-binding</keyword>
<accession>A0A0A0F031</accession>
<evidence type="ECO:0000256" key="3">
    <source>
        <dbReference type="ARBA" id="ARBA00007244"/>
    </source>
</evidence>
<feature type="transmembrane region" description="Helical" evidence="13">
    <location>
        <begin position="107"/>
        <end position="128"/>
    </location>
</feature>
<dbReference type="OrthoDB" id="9799441at2"/>
<dbReference type="InterPro" id="IPR018495">
    <property type="entry name" value="Succ_DH_cyt_bsu_CS"/>
</dbReference>